<dbReference type="InterPro" id="IPR005467">
    <property type="entry name" value="His_kinase_dom"/>
</dbReference>
<evidence type="ECO:0000256" key="1">
    <source>
        <dbReference type="ARBA" id="ARBA00000085"/>
    </source>
</evidence>
<dbReference type="InterPro" id="IPR036890">
    <property type="entry name" value="HATPase_C_sf"/>
</dbReference>
<evidence type="ECO:0000256" key="3">
    <source>
        <dbReference type="ARBA" id="ARBA00012438"/>
    </source>
</evidence>
<dbReference type="Pfam" id="PF00512">
    <property type="entry name" value="HisKA"/>
    <property type="match status" value="1"/>
</dbReference>
<dbReference type="PROSITE" id="PS50109">
    <property type="entry name" value="HIS_KIN"/>
    <property type="match status" value="1"/>
</dbReference>
<dbReference type="SMART" id="SM01079">
    <property type="entry name" value="CHASE"/>
    <property type="match status" value="1"/>
</dbReference>
<evidence type="ECO:0000256" key="4">
    <source>
        <dbReference type="ARBA" id="ARBA00022553"/>
    </source>
</evidence>
<dbReference type="SUPFAM" id="SSF55874">
    <property type="entry name" value="ATPase domain of HSP90 chaperone/DNA topoisomerase II/histidine kinase"/>
    <property type="match status" value="1"/>
</dbReference>
<evidence type="ECO:0000256" key="6">
    <source>
        <dbReference type="ARBA" id="ARBA00022692"/>
    </source>
</evidence>
<feature type="domain" description="CHASE" evidence="12">
    <location>
        <begin position="157"/>
        <end position="248"/>
    </location>
</feature>
<comment type="subcellular location">
    <subcellularLocation>
        <location evidence="2">Membrane</location>
    </subcellularLocation>
</comment>
<dbReference type="Gene3D" id="3.30.450.350">
    <property type="entry name" value="CHASE domain"/>
    <property type="match status" value="1"/>
</dbReference>
<keyword evidence="7" id="KW-0418">Kinase</keyword>
<dbReference type="InterPro" id="IPR036097">
    <property type="entry name" value="HisK_dim/P_sf"/>
</dbReference>
<name>A0AAF0CC09_9GAMM</name>
<dbReference type="InterPro" id="IPR003594">
    <property type="entry name" value="HATPase_dom"/>
</dbReference>
<organism evidence="13 14">
    <name type="scientific">Thalassomonas viridans</name>
    <dbReference type="NCBI Taxonomy" id="137584"/>
    <lineage>
        <taxon>Bacteria</taxon>
        <taxon>Pseudomonadati</taxon>
        <taxon>Pseudomonadota</taxon>
        <taxon>Gammaproteobacteria</taxon>
        <taxon>Alteromonadales</taxon>
        <taxon>Colwelliaceae</taxon>
        <taxon>Thalassomonas</taxon>
    </lineage>
</organism>
<keyword evidence="8 10" id="KW-1133">Transmembrane helix</keyword>
<feature type="transmembrane region" description="Helical" evidence="10">
    <location>
        <begin position="38"/>
        <end position="57"/>
    </location>
</feature>
<dbReference type="PANTHER" id="PTHR42878">
    <property type="entry name" value="TWO-COMPONENT HISTIDINE KINASE"/>
    <property type="match status" value="1"/>
</dbReference>
<dbReference type="InterPro" id="IPR004358">
    <property type="entry name" value="Sig_transdc_His_kin-like_C"/>
</dbReference>
<evidence type="ECO:0000313" key="13">
    <source>
        <dbReference type="EMBL" id="WDE07560.1"/>
    </source>
</evidence>
<dbReference type="KEGG" id="tvd:SG34_012130"/>
<dbReference type="InterPro" id="IPR050351">
    <property type="entry name" value="BphY/WalK/GraS-like"/>
</dbReference>
<dbReference type="SUPFAM" id="SSF47384">
    <property type="entry name" value="Homodimeric domain of signal transducing histidine kinase"/>
    <property type="match status" value="1"/>
</dbReference>
<keyword evidence="6 10" id="KW-0812">Transmembrane</keyword>
<dbReference type="SMART" id="SM00387">
    <property type="entry name" value="HATPase_c"/>
    <property type="match status" value="1"/>
</dbReference>
<feature type="transmembrane region" description="Helical" evidence="10">
    <location>
        <begin position="328"/>
        <end position="347"/>
    </location>
</feature>
<sequence>MNKAWQNLEHADSNTVFQEPFDAVEQREKLVQGGHLHWVHYLVVGLSLLLTLGAWHYSKQQVLQKVQQQFDREAEQTIELIKERMALYENALWGGVSLIDSNQGEVSYQQWSAYAKSLHIEKTYPGINGIGVISYATPRQLPALLQTIRQSRPGYQIFPEHNKNEFWPIVYIEPEQLNHKAVGLDMAFERNRYAAVIKARDTGTAQLTGPITLVQDAKQTPGFLFYTPFYQQGKKPETVEARRQYIKGATYAPFIMRKLMQGTLAAHKRHVAVHISDNSHELYHDKQTDPKPMFKKQVTVPMYGRQWRFDIRSNLSFRQAVDSQQPNFILAGGLIIDGLLLGLFILLSRANRTALSYADKMTSDLEIKTRNLEKSNRDLEEFSYVASHDLKSPLNAIKQLVGWLEEDCSEFIPDSSRGHLKLLKQRSERMMTLLNDLLAYARIGSLVYEREEINLRELSADIFTFLDAPGEFSCTAPDVKLKIARTPFDFVMRNLISNAIKHHDKGRGKITITYRQKMGFHQIRVQDDGPGIPPALHKKAMEMFQTLKPRDQVEGSGMGLAMVNKFAEHQGGSIIIDSDGGRGTGIILLWPIENTTT</sequence>
<dbReference type="SMART" id="SM00388">
    <property type="entry name" value="HisKA"/>
    <property type="match status" value="1"/>
</dbReference>
<evidence type="ECO:0000256" key="10">
    <source>
        <dbReference type="SAM" id="Phobius"/>
    </source>
</evidence>
<evidence type="ECO:0000256" key="8">
    <source>
        <dbReference type="ARBA" id="ARBA00022989"/>
    </source>
</evidence>
<gene>
    <name evidence="13" type="ORF">SG34_012130</name>
</gene>
<proteinExistence type="predicted"/>
<dbReference type="InterPro" id="IPR006189">
    <property type="entry name" value="CHASE_dom"/>
</dbReference>
<accession>A0AAF0CC09</accession>
<keyword evidence="4" id="KW-0597">Phosphoprotein</keyword>
<dbReference type="PANTHER" id="PTHR42878:SF15">
    <property type="entry name" value="BACTERIOPHYTOCHROME"/>
    <property type="match status" value="1"/>
</dbReference>
<evidence type="ECO:0000256" key="5">
    <source>
        <dbReference type="ARBA" id="ARBA00022679"/>
    </source>
</evidence>
<dbReference type="GO" id="GO:0000155">
    <property type="term" value="F:phosphorelay sensor kinase activity"/>
    <property type="evidence" value="ECO:0007669"/>
    <property type="project" value="InterPro"/>
</dbReference>
<evidence type="ECO:0000256" key="9">
    <source>
        <dbReference type="ARBA" id="ARBA00023136"/>
    </source>
</evidence>
<evidence type="ECO:0000313" key="14">
    <source>
        <dbReference type="Proteomes" id="UP000032352"/>
    </source>
</evidence>
<dbReference type="EC" id="2.7.13.3" evidence="3"/>
<keyword evidence="9 10" id="KW-0472">Membrane</keyword>
<keyword evidence="5" id="KW-0808">Transferase</keyword>
<dbReference type="Gene3D" id="1.10.287.130">
    <property type="match status" value="1"/>
</dbReference>
<dbReference type="InterPro" id="IPR042240">
    <property type="entry name" value="CHASE_sf"/>
</dbReference>
<evidence type="ECO:0000259" key="12">
    <source>
        <dbReference type="PROSITE" id="PS50839"/>
    </source>
</evidence>
<dbReference type="PROSITE" id="PS50839">
    <property type="entry name" value="CHASE"/>
    <property type="match status" value="1"/>
</dbReference>
<dbReference type="Pfam" id="PF03924">
    <property type="entry name" value="CHASE"/>
    <property type="match status" value="1"/>
</dbReference>
<reference evidence="13 14" key="1">
    <citation type="journal article" date="2015" name="Genome Announc.">
        <title>Draft Genome Sequences of Marine Isolates of Thalassomonas viridans and Thalassomonas actiniarum.</title>
        <authorList>
            <person name="Olonade I."/>
            <person name="van Zyl L.J."/>
            <person name="Trindade M."/>
        </authorList>
    </citation>
    <scope>NUCLEOTIDE SEQUENCE [LARGE SCALE GENOMIC DNA]</scope>
    <source>
        <strain evidence="13 14">XOM25</strain>
    </source>
</reference>
<dbReference type="GO" id="GO:0007234">
    <property type="term" value="P:osmosensory signaling via phosphorelay pathway"/>
    <property type="evidence" value="ECO:0007669"/>
    <property type="project" value="TreeGrafter"/>
</dbReference>
<evidence type="ECO:0000256" key="7">
    <source>
        <dbReference type="ARBA" id="ARBA00022777"/>
    </source>
</evidence>
<evidence type="ECO:0000256" key="2">
    <source>
        <dbReference type="ARBA" id="ARBA00004370"/>
    </source>
</evidence>
<dbReference type="AlphaFoldDB" id="A0AAF0CC09"/>
<feature type="domain" description="Histidine kinase" evidence="11">
    <location>
        <begin position="385"/>
        <end position="594"/>
    </location>
</feature>
<reference evidence="13 14" key="2">
    <citation type="journal article" date="2022" name="Mar. Drugs">
        <title>Bioassay-Guided Fractionation Leads to the Detection of Cholic Acid Generated by the Rare Thalassomonas sp.</title>
        <authorList>
            <person name="Pheiffer F."/>
            <person name="Schneider Y.K."/>
            <person name="Hansen E.H."/>
            <person name="Andersen J.H."/>
            <person name="Isaksson J."/>
            <person name="Busche T."/>
            <person name="R C."/>
            <person name="Kalinowski J."/>
            <person name="Zyl L.V."/>
            <person name="Trindade M."/>
        </authorList>
    </citation>
    <scope>NUCLEOTIDE SEQUENCE [LARGE SCALE GENOMIC DNA]</scope>
    <source>
        <strain evidence="13 14">XOM25</strain>
    </source>
</reference>
<dbReference type="GO" id="GO:0000156">
    <property type="term" value="F:phosphorelay response regulator activity"/>
    <property type="evidence" value="ECO:0007669"/>
    <property type="project" value="TreeGrafter"/>
</dbReference>
<keyword evidence="14" id="KW-1185">Reference proteome</keyword>
<dbReference type="GO" id="GO:0030295">
    <property type="term" value="F:protein kinase activator activity"/>
    <property type="evidence" value="ECO:0007669"/>
    <property type="project" value="TreeGrafter"/>
</dbReference>
<dbReference type="PRINTS" id="PR00344">
    <property type="entry name" value="BCTRLSENSOR"/>
</dbReference>
<protein>
    <recommendedName>
        <fullName evidence="3">histidine kinase</fullName>
        <ecNumber evidence="3">2.7.13.3</ecNumber>
    </recommendedName>
</protein>
<dbReference type="CDD" id="cd00075">
    <property type="entry name" value="HATPase"/>
    <property type="match status" value="1"/>
</dbReference>
<dbReference type="Gene3D" id="3.30.565.10">
    <property type="entry name" value="Histidine kinase-like ATPase, C-terminal domain"/>
    <property type="match status" value="1"/>
</dbReference>
<comment type="catalytic activity">
    <reaction evidence="1">
        <text>ATP + protein L-histidine = ADP + protein N-phospho-L-histidine.</text>
        <dbReference type="EC" id="2.7.13.3"/>
    </reaction>
</comment>
<evidence type="ECO:0000259" key="11">
    <source>
        <dbReference type="PROSITE" id="PS50109"/>
    </source>
</evidence>
<dbReference type="InterPro" id="IPR003661">
    <property type="entry name" value="HisK_dim/P_dom"/>
</dbReference>
<dbReference type="EMBL" id="CP059733">
    <property type="protein sequence ID" value="WDE07560.1"/>
    <property type="molecule type" value="Genomic_DNA"/>
</dbReference>
<dbReference type="Proteomes" id="UP000032352">
    <property type="component" value="Chromosome"/>
</dbReference>
<dbReference type="GO" id="GO:0016020">
    <property type="term" value="C:membrane"/>
    <property type="evidence" value="ECO:0007669"/>
    <property type="project" value="UniProtKB-SubCell"/>
</dbReference>
<dbReference type="CDD" id="cd00082">
    <property type="entry name" value="HisKA"/>
    <property type="match status" value="1"/>
</dbReference>
<dbReference type="Pfam" id="PF02518">
    <property type="entry name" value="HATPase_c"/>
    <property type="match status" value="1"/>
</dbReference>
<dbReference type="RefSeq" id="WP_084723697.1">
    <property type="nucleotide sequence ID" value="NZ_CP059733.1"/>
</dbReference>